<feature type="compositionally biased region" description="Acidic residues" evidence="1">
    <location>
        <begin position="94"/>
        <end position="103"/>
    </location>
</feature>
<dbReference type="EMBL" id="CACRXK020007779">
    <property type="protein sequence ID" value="CAB4013156.1"/>
    <property type="molecule type" value="Genomic_DNA"/>
</dbReference>
<evidence type="ECO:0000313" key="2">
    <source>
        <dbReference type="EMBL" id="CAB4013156.1"/>
    </source>
</evidence>
<name>A0A6S7I613_PARCT</name>
<proteinExistence type="predicted"/>
<dbReference type="OrthoDB" id="5983862at2759"/>
<reference evidence="2" key="1">
    <citation type="submission" date="2020-04" db="EMBL/GenBank/DDBJ databases">
        <authorList>
            <person name="Alioto T."/>
            <person name="Alioto T."/>
            <person name="Gomez Garrido J."/>
        </authorList>
    </citation>
    <scope>NUCLEOTIDE SEQUENCE</scope>
    <source>
        <strain evidence="2">A484AB</strain>
    </source>
</reference>
<dbReference type="AlphaFoldDB" id="A0A6S7I613"/>
<evidence type="ECO:0000313" key="3">
    <source>
        <dbReference type="Proteomes" id="UP001152795"/>
    </source>
</evidence>
<organism evidence="2 3">
    <name type="scientific">Paramuricea clavata</name>
    <name type="common">Red gorgonian</name>
    <name type="synonym">Violescent sea-whip</name>
    <dbReference type="NCBI Taxonomy" id="317549"/>
    <lineage>
        <taxon>Eukaryota</taxon>
        <taxon>Metazoa</taxon>
        <taxon>Cnidaria</taxon>
        <taxon>Anthozoa</taxon>
        <taxon>Octocorallia</taxon>
        <taxon>Malacalcyonacea</taxon>
        <taxon>Plexauridae</taxon>
        <taxon>Paramuricea</taxon>
    </lineage>
</organism>
<feature type="region of interest" description="Disordered" evidence="1">
    <location>
        <begin position="89"/>
        <end position="163"/>
    </location>
</feature>
<protein>
    <submittedName>
        <fullName evidence="2">Uncharacterized protein</fullName>
    </submittedName>
</protein>
<feature type="compositionally biased region" description="Basic and acidic residues" evidence="1">
    <location>
        <begin position="117"/>
        <end position="141"/>
    </location>
</feature>
<dbReference type="Pfam" id="PF15073">
    <property type="entry name" value="SPATA48"/>
    <property type="match status" value="1"/>
</dbReference>
<accession>A0A6S7I613</accession>
<evidence type="ECO:0000256" key="1">
    <source>
        <dbReference type="SAM" id="MobiDB-lite"/>
    </source>
</evidence>
<gene>
    <name evidence="2" type="ORF">PACLA_8A044633</name>
</gene>
<keyword evidence="3" id="KW-1185">Reference proteome</keyword>
<dbReference type="InterPro" id="IPR027867">
    <property type="entry name" value="SPATA48"/>
</dbReference>
<sequence length="373" mass="42595">MVSSNQIGVFNFPAFTKTSYASEFTFPERQQVSRFHNYVSFVLNTKDKLVPRCFPHFALRVSPHRILDYERSALGFGPTGAEYVDAEQHKTDEADAEQTEADEKESYSEENSGNNLDTKRSKSRQEEREEAVSRNQEEEKTVAQSLQKESRESSVNMPPKKVDFPQHFLDKVTANLYKSTTQKAGEECPLLIPARPVVLPTIIGNNEDRELYHSVYRRTGTWKTNVVPETWERAQERPLYEDPKAKQYRPCRLRFSKPKTRLLCKRQQKPNEVAVTRVEGPRSLPQTVQHVRPSPGYAGFVPKLPVIPSPARDPRLMLSSSAATYRNVSRDDLRVQEYAHKGPLSKLVTTTTPCNPFNKTTQMSQLTSGIFVI</sequence>
<dbReference type="Proteomes" id="UP001152795">
    <property type="component" value="Unassembled WGS sequence"/>
</dbReference>
<comment type="caution">
    <text evidence="2">The sequence shown here is derived from an EMBL/GenBank/DDBJ whole genome shotgun (WGS) entry which is preliminary data.</text>
</comment>